<evidence type="ECO:0000259" key="2">
    <source>
        <dbReference type="Pfam" id="PF00248"/>
    </source>
</evidence>
<comment type="caution">
    <text evidence="3">The sequence shown here is derived from an EMBL/GenBank/DDBJ whole genome shotgun (WGS) entry which is preliminary data.</text>
</comment>
<dbReference type="Pfam" id="PF00248">
    <property type="entry name" value="Aldo_ket_red"/>
    <property type="match status" value="1"/>
</dbReference>
<dbReference type="AlphaFoldDB" id="A0AAE4WEA4"/>
<sequence>MGQHHIPKTAIPGLSKPSSSMALGLLEFDNLADVSAVLDRFSERGGNLLDTAFAYRDGLTEKLVGAWISERGVREEIALVGKGAHTPLCTPENIGKQLTRSLERLQTDYVDIYFMHRDNLDVPVAEFVDAMDAEVRAGRIRGTFGGSNWTRERFDEAVAYAAKSGKQAPGVLSNNFSLGEMQDVIWPGCISSSDETWHRWFLDRKVPNFAWSSQARGFFSDRAGRDKLDDEEMVSAWYSDRNFTRRDRAMELANQVGKSGTQVALAYALAQPFPLIPIIGPGSLAELEDSLAAFEIQLTREQVTWLKA</sequence>
<dbReference type="EMBL" id="WPHM01000007">
    <property type="protein sequence ID" value="MUZ58635.1"/>
    <property type="molecule type" value="Genomic_DNA"/>
</dbReference>
<dbReference type="PANTHER" id="PTHR43364">
    <property type="entry name" value="NADH-SPECIFIC METHYLGLYOXAL REDUCTASE-RELATED"/>
    <property type="match status" value="1"/>
</dbReference>
<keyword evidence="1" id="KW-0560">Oxidoreductase</keyword>
<reference evidence="3 4" key="1">
    <citation type="submission" date="2019-12" db="EMBL/GenBank/DDBJ databases">
        <title>Whole-genome sequencing of Allorhizobium vitis.</title>
        <authorList>
            <person name="Gan H.M."/>
            <person name="Szegedi E."/>
            <person name="Burr T."/>
            <person name="Savka M.A."/>
        </authorList>
    </citation>
    <scope>NUCLEOTIDE SEQUENCE [LARGE SCALE GENOMIC DNA]</scope>
    <source>
        <strain evidence="3 4">CG989</strain>
    </source>
</reference>
<feature type="domain" description="NADP-dependent oxidoreductase" evidence="2">
    <location>
        <begin position="30"/>
        <end position="305"/>
    </location>
</feature>
<proteinExistence type="predicted"/>
<evidence type="ECO:0000313" key="4">
    <source>
        <dbReference type="Proteomes" id="UP000436692"/>
    </source>
</evidence>
<dbReference type="InterPro" id="IPR050523">
    <property type="entry name" value="AKR_Detox_Biosynth"/>
</dbReference>
<evidence type="ECO:0000256" key="1">
    <source>
        <dbReference type="ARBA" id="ARBA00023002"/>
    </source>
</evidence>
<organism evidence="3 4">
    <name type="scientific">Agrobacterium vitis</name>
    <name type="common">Rhizobium vitis</name>
    <dbReference type="NCBI Taxonomy" id="373"/>
    <lineage>
        <taxon>Bacteria</taxon>
        <taxon>Pseudomonadati</taxon>
        <taxon>Pseudomonadota</taxon>
        <taxon>Alphaproteobacteria</taxon>
        <taxon>Hyphomicrobiales</taxon>
        <taxon>Rhizobiaceae</taxon>
        <taxon>Rhizobium/Agrobacterium group</taxon>
        <taxon>Agrobacterium</taxon>
    </lineage>
</organism>
<dbReference type="Gene3D" id="3.20.20.100">
    <property type="entry name" value="NADP-dependent oxidoreductase domain"/>
    <property type="match status" value="1"/>
</dbReference>
<dbReference type="GO" id="GO:0016491">
    <property type="term" value="F:oxidoreductase activity"/>
    <property type="evidence" value="ECO:0007669"/>
    <property type="project" value="UniProtKB-KW"/>
</dbReference>
<gene>
    <name evidence="3" type="ORF">GOZ95_14345</name>
</gene>
<dbReference type="CDD" id="cd19082">
    <property type="entry name" value="AKR_AKR10A1_2"/>
    <property type="match status" value="1"/>
</dbReference>
<dbReference type="InterPro" id="IPR023210">
    <property type="entry name" value="NADP_OxRdtase_dom"/>
</dbReference>
<dbReference type="InterPro" id="IPR036812">
    <property type="entry name" value="NAD(P)_OxRdtase_dom_sf"/>
</dbReference>
<name>A0AAE4WEA4_AGRVI</name>
<protein>
    <recommendedName>
        <fullName evidence="2">NADP-dependent oxidoreductase domain-containing protein</fullName>
    </recommendedName>
</protein>
<dbReference type="PANTHER" id="PTHR43364:SF4">
    <property type="entry name" value="NAD(P)-LINKED OXIDOREDUCTASE SUPERFAMILY PROTEIN"/>
    <property type="match status" value="1"/>
</dbReference>
<evidence type="ECO:0000313" key="3">
    <source>
        <dbReference type="EMBL" id="MUZ58635.1"/>
    </source>
</evidence>
<accession>A0AAE4WEA4</accession>
<dbReference type="GO" id="GO:0005829">
    <property type="term" value="C:cytosol"/>
    <property type="evidence" value="ECO:0007669"/>
    <property type="project" value="TreeGrafter"/>
</dbReference>
<dbReference type="SUPFAM" id="SSF51430">
    <property type="entry name" value="NAD(P)-linked oxidoreductase"/>
    <property type="match status" value="1"/>
</dbReference>
<dbReference type="Proteomes" id="UP000436692">
    <property type="component" value="Unassembled WGS sequence"/>
</dbReference>